<evidence type="ECO:0000313" key="3">
    <source>
        <dbReference type="Proteomes" id="UP000246078"/>
    </source>
</evidence>
<dbReference type="VEuPathDB" id="TriTrypDB:TcCLB.510311.110"/>
<protein>
    <submittedName>
        <fullName evidence="2">Uncharacterized protein</fullName>
    </submittedName>
</protein>
<evidence type="ECO:0000256" key="1">
    <source>
        <dbReference type="SAM" id="MobiDB-lite"/>
    </source>
</evidence>
<dbReference type="VEuPathDB" id="TriTrypDB:TcG_00903"/>
<accession>A0A2V2XCU2</accession>
<feature type="region of interest" description="Disordered" evidence="1">
    <location>
        <begin position="154"/>
        <end position="184"/>
    </location>
</feature>
<dbReference type="AlphaFoldDB" id="A0A2V2XCU2"/>
<dbReference type="OrthoDB" id="272328at2759"/>
<dbReference type="VEuPathDB" id="TriTrypDB:BCY84_15331"/>
<dbReference type="VEuPathDB" id="TriTrypDB:TcCL_NonESM01199"/>
<dbReference type="EMBL" id="PRFC01000014">
    <property type="protein sequence ID" value="PWV18232.1"/>
    <property type="molecule type" value="Genomic_DNA"/>
</dbReference>
<dbReference type="VEuPathDB" id="TriTrypDB:C3747_14g342"/>
<dbReference type="VEuPathDB" id="TriTrypDB:TcCLB.508153.1140"/>
<reference evidence="2 3" key="1">
    <citation type="journal article" date="2018" name="Microb. Genom.">
        <title>Expanding an expanded genome: long-read sequencing of Trypanosoma cruzi.</title>
        <authorList>
            <person name="Berna L."/>
            <person name="Rodriguez M."/>
            <person name="Chiribao M.L."/>
            <person name="Parodi-Talice A."/>
            <person name="Pita S."/>
            <person name="Rijo G."/>
            <person name="Alvarez-Valin F."/>
            <person name="Robello C."/>
        </authorList>
    </citation>
    <scope>NUCLEOTIDE SEQUENCE [LARGE SCALE GENOMIC DNA]</scope>
    <source>
        <strain evidence="2 3">TCC</strain>
    </source>
</reference>
<name>A0A2V2XCU2_TRYCR</name>
<proteinExistence type="predicted"/>
<gene>
    <name evidence="2" type="ORF">C3747_14g342</name>
</gene>
<dbReference type="OMA" id="GCYWLLD"/>
<comment type="caution">
    <text evidence="2">The sequence shown here is derived from an EMBL/GenBank/DDBJ whole genome shotgun (WGS) entry which is preliminary data.</text>
</comment>
<evidence type="ECO:0000313" key="2">
    <source>
        <dbReference type="EMBL" id="PWV18232.1"/>
    </source>
</evidence>
<dbReference type="Proteomes" id="UP000246078">
    <property type="component" value="Unassembled WGS sequence"/>
</dbReference>
<sequence length="184" mass="20706">MKLVKFVNCDAPNVPADMLQLSVEEQRICVVSNQRSDGEHETKSWHLISAAPSMDGVYWLLNDDNTPIGPINEILLATRDNANSARTKVPEGVKECHIDGVDLRSKMGKQLQRTREEYGQTFKTAARNAALLMDADRLRVGREEKVRKERKRVVEAIENGEEPIRKTRGKKEDGNKSNGGSKKH</sequence>
<dbReference type="VEuPathDB" id="TriTrypDB:TcBrA4_0130920"/>
<feature type="compositionally biased region" description="Basic and acidic residues" evidence="1">
    <location>
        <begin position="162"/>
        <end position="175"/>
    </location>
</feature>
<organism evidence="2 3">
    <name type="scientific">Trypanosoma cruzi</name>
    <dbReference type="NCBI Taxonomy" id="5693"/>
    <lineage>
        <taxon>Eukaryota</taxon>
        <taxon>Discoba</taxon>
        <taxon>Euglenozoa</taxon>
        <taxon>Kinetoplastea</taxon>
        <taxon>Metakinetoplastina</taxon>
        <taxon>Trypanosomatida</taxon>
        <taxon>Trypanosomatidae</taxon>
        <taxon>Trypanosoma</taxon>
        <taxon>Schizotrypanum</taxon>
    </lineage>
</organism>